<dbReference type="AlphaFoldDB" id="A0A1S3YB21"/>
<organism evidence="1">
    <name type="scientific">Nicotiana tabacum</name>
    <name type="common">Common tobacco</name>
    <dbReference type="NCBI Taxonomy" id="4097"/>
    <lineage>
        <taxon>Eukaryota</taxon>
        <taxon>Viridiplantae</taxon>
        <taxon>Streptophyta</taxon>
        <taxon>Embryophyta</taxon>
        <taxon>Tracheophyta</taxon>
        <taxon>Spermatophyta</taxon>
        <taxon>Magnoliopsida</taxon>
        <taxon>eudicotyledons</taxon>
        <taxon>Gunneridae</taxon>
        <taxon>Pentapetalae</taxon>
        <taxon>asterids</taxon>
        <taxon>lamiids</taxon>
        <taxon>Solanales</taxon>
        <taxon>Solanaceae</taxon>
        <taxon>Nicotianoideae</taxon>
        <taxon>Nicotianeae</taxon>
        <taxon>Nicotiana</taxon>
    </lineage>
</organism>
<dbReference type="PaxDb" id="4097-A0A1S3YB21"/>
<accession>A0A1S3YB21</accession>
<dbReference type="PANTHER" id="PTHR46148:SF60">
    <property type="entry name" value="CHROMO DOMAIN-CONTAINING PROTEIN"/>
    <property type="match status" value="1"/>
</dbReference>
<gene>
    <name evidence="1" type="primary">LOC107774435</name>
</gene>
<name>A0A1S3YB21_TOBAC</name>
<dbReference type="PANTHER" id="PTHR46148">
    <property type="entry name" value="CHROMO DOMAIN-CONTAINING PROTEIN"/>
    <property type="match status" value="1"/>
</dbReference>
<protein>
    <submittedName>
        <fullName evidence="1">Uncharacterized protein</fullName>
    </submittedName>
</protein>
<evidence type="ECO:0000313" key="1">
    <source>
        <dbReference type="RefSeq" id="XP_016449446.1"/>
    </source>
</evidence>
<dbReference type="KEGG" id="nta:107774435"/>
<sequence length="111" mass="13061">MAPYEALYDRRCHSLVGWFDPGEVKLIHERPPTSQSKQKRYTDMKDRDVAYMVGEKKYYGDPSYVLDFRTVQLDGGLNYDMEPMGILDRHVRMLRSKNIASVKVNWRGQPF</sequence>
<proteinExistence type="predicted"/>
<reference evidence="1" key="1">
    <citation type="submission" date="2025-08" db="UniProtKB">
        <authorList>
            <consortium name="RefSeq"/>
        </authorList>
    </citation>
    <scope>IDENTIFICATION</scope>
</reference>
<dbReference type="RefSeq" id="XP_016449446.1">
    <property type="nucleotide sequence ID" value="XM_016593960.1"/>
</dbReference>